<dbReference type="EMBL" id="FLYE01000014">
    <property type="protein sequence ID" value="SCA56551.1"/>
    <property type="molecule type" value="Genomic_DNA"/>
</dbReference>
<dbReference type="InterPro" id="IPR013249">
    <property type="entry name" value="RNA_pol_sigma70_r4_t2"/>
</dbReference>
<reference evidence="9 10" key="1">
    <citation type="submission" date="2016-07" db="EMBL/GenBank/DDBJ databases">
        <authorList>
            <person name="Lefevre C.T."/>
        </authorList>
    </citation>
    <scope>NUCLEOTIDE SEQUENCE [LARGE SCALE GENOMIC DNA]</scope>
    <source>
        <strain evidence="9">PR1</strain>
    </source>
</reference>
<feature type="domain" description="RNA polymerase sigma-70 region 2" evidence="7">
    <location>
        <begin position="38"/>
        <end position="105"/>
    </location>
</feature>
<dbReference type="GO" id="GO:0003677">
    <property type="term" value="F:DNA binding"/>
    <property type="evidence" value="ECO:0007669"/>
    <property type="project" value="UniProtKB-KW"/>
</dbReference>
<dbReference type="Proteomes" id="UP000231658">
    <property type="component" value="Unassembled WGS sequence"/>
</dbReference>
<dbReference type="InterPro" id="IPR000838">
    <property type="entry name" value="RNA_pol_sigma70_ECF_CS"/>
</dbReference>
<keyword evidence="2 6" id="KW-0805">Transcription regulation</keyword>
<dbReference type="Gene3D" id="1.10.1740.10">
    <property type="match status" value="1"/>
</dbReference>
<sequence length="195" mass="22697">MQDQKVQSEQTIQRDSNELTALLVKVSKERDKQAFAALFEHFAPRVKSYVFKLGSDETMAEEIAQQTLLQVWRKAHLFNADMAAASTWIFRIARNLRLDVLRKEKHFDYDDHDLTEIEDKRDNQEKQLDQNQHAHIVRTALQQLPAEQIEIVRLSFYEGLSHGEISKHLDVPLGTVKSRMRLAFKRIKDSVGEVL</sequence>
<dbReference type="InterPro" id="IPR013325">
    <property type="entry name" value="RNA_pol_sigma_r2"/>
</dbReference>
<dbReference type="SUPFAM" id="SSF88659">
    <property type="entry name" value="Sigma3 and sigma4 domains of RNA polymerase sigma factors"/>
    <property type="match status" value="1"/>
</dbReference>
<dbReference type="Pfam" id="PF04542">
    <property type="entry name" value="Sigma70_r2"/>
    <property type="match status" value="1"/>
</dbReference>
<dbReference type="GO" id="GO:0016987">
    <property type="term" value="F:sigma factor activity"/>
    <property type="evidence" value="ECO:0007669"/>
    <property type="project" value="UniProtKB-KW"/>
</dbReference>
<evidence type="ECO:0000256" key="5">
    <source>
        <dbReference type="ARBA" id="ARBA00023163"/>
    </source>
</evidence>
<dbReference type="STRING" id="1867952.MTBPR1_210003"/>
<dbReference type="AlphaFoldDB" id="A0A1C3RGY5"/>
<dbReference type="InterPro" id="IPR014284">
    <property type="entry name" value="RNA_pol_sigma-70_dom"/>
</dbReference>
<gene>
    <name evidence="9" type="ORF">MTBPR1_210003</name>
</gene>
<proteinExistence type="inferred from homology"/>
<organism evidence="9 10">
    <name type="scientific">Candidatus Terasakiella magnetica</name>
    <dbReference type="NCBI Taxonomy" id="1867952"/>
    <lineage>
        <taxon>Bacteria</taxon>
        <taxon>Pseudomonadati</taxon>
        <taxon>Pseudomonadota</taxon>
        <taxon>Alphaproteobacteria</taxon>
        <taxon>Rhodospirillales</taxon>
        <taxon>Terasakiellaceae</taxon>
        <taxon>Terasakiella</taxon>
    </lineage>
</organism>
<dbReference type="PANTHER" id="PTHR43133:SF62">
    <property type="entry name" value="RNA POLYMERASE SIGMA FACTOR SIGZ"/>
    <property type="match status" value="1"/>
</dbReference>
<evidence type="ECO:0000313" key="9">
    <source>
        <dbReference type="EMBL" id="SCA56551.1"/>
    </source>
</evidence>
<dbReference type="SUPFAM" id="SSF88946">
    <property type="entry name" value="Sigma2 domain of RNA polymerase sigma factors"/>
    <property type="match status" value="1"/>
</dbReference>
<evidence type="ECO:0000256" key="1">
    <source>
        <dbReference type="ARBA" id="ARBA00010641"/>
    </source>
</evidence>
<dbReference type="NCBIfam" id="TIGR02937">
    <property type="entry name" value="sigma70-ECF"/>
    <property type="match status" value="1"/>
</dbReference>
<protein>
    <recommendedName>
        <fullName evidence="6">RNA polymerase sigma factor</fullName>
    </recommendedName>
</protein>
<name>A0A1C3RGY5_9PROT</name>
<keyword evidence="4 6" id="KW-0238">DNA-binding</keyword>
<dbReference type="RefSeq" id="WP_240492876.1">
    <property type="nucleotide sequence ID" value="NZ_FLYE01000014.1"/>
</dbReference>
<dbReference type="Gene3D" id="1.10.10.10">
    <property type="entry name" value="Winged helix-like DNA-binding domain superfamily/Winged helix DNA-binding domain"/>
    <property type="match status" value="1"/>
</dbReference>
<feature type="domain" description="RNA polymerase sigma factor 70 region 4 type 2" evidence="8">
    <location>
        <begin position="136"/>
        <end position="187"/>
    </location>
</feature>
<dbReference type="PANTHER" id="PTHR43133">
    <property type="entry name" value="RNA POLYMERASE ECF-TYPE SIGMA FACTO"/>
    <property type="match status" value="1"/>
</dbReference>
<dbReference type="InterPro" id="IPR036388">
    <property type="entry name" value="WH-like_DNA-bd_sf"/>
</dbReference>
<dbReference type="Pfam" id="PF08281">
    <property type="entry name" value="Sigma70_r4_2"/>
    <property type="match status" value="1"/>
</dbReference>
<evidence type="ECO:0000259" key="7">
    <source>
        <dbReference type="Pfam" id="PF04542"/>
    </source>
</evidence>
<keyword evidence="10" id="KW-1185">Reference proteome</keyword>
<comment type="similarity">
    <text evidence="1 6">Belongs to the sigma-70 factor family. ECF subfamily.</text>
</comment>
<dbReference type="InterPro" id="IPR039425">
    <property type="entry name" value="RNA_pol_sigma-70-like"/>
</dbReference>
<evidence type="ECO:0000259" key="8">
    <source>
        <dbReference type="Pfam" id="PF08281"/>
    </source>
</evidence>
<evidence type="ECO:0000313" key="10">
    <source>
        <dbReference type="Proteomes" id="UP000231658"/>
    </source>
</evidence>
<accession>A0A1C3RGY5</accession>
<dbReference type="InterPro" id="IPR013324">
    <property type="entry name" value="RNA_pol_sigma_r3/r4-like"/>
</dbReference>
<evidence type="ECO:0000256" key="4">
    <source>
        <dbReference type="ARBA" id="ARBA00023125"/>
    </source>
</evidence>
<evidence type="ECO:0000256" key="2">
    <source>
        <dbReference type="ARBA" id="ARBA00023015"/>
    </source>
</evidence>
<keyword evidence="5 6" id="KW-0804">Transcription</keyword>
<dbReference type="GO" id="GO:0006352">
    <property type="term" value="P:DNA-templated transcription initiation"/>
    <property type="evidence" value="ECO:0007669"/>
    <property type="project" value="InterPro"/>
</dbReference>
<dbReference type="PROSITE" id="PS01063">
    <property type="entry name" value="SIGMA70_ECF"/>
    <property type="match status" value="1"/>
</dbReference>
<dbReference type="InterPro" id="IPR007627">
    <property type="entry name" value="RNA_pol_sigma70_r2"/>
</dbReference>
<keyword evidence="3 6" id="KW-0731">Sigma factor</keyword>
<dbReference type="CDD" id="cd06171">
    <property type="entry name" value="Sigma70_r4"/>
    <property type="match status" value="1"/>
</dbReference>
<evidence type="ECO:0000256" key="6">
    <source>
        <dbReference type="RuleBase" id="RU000716"/>
    </source>
</evidence>
<evidence type="ECO:0000256" key="3">
    <source>
        <dbReference type="ARBA" id="ARBA00023082"/>
    </source>
</evidence>